<dbReference type="RefSeq" id="XP_043047610.1">
    <property type="nucleotide sequence ID" value="XM_043193184.1"/>
</dbReference>
<dbReference type="EMBL" id="JAHMUF010000020">
    <property type="protein sequence ID" value="KAG7192059.1"/>
    <property type="molecule type" value="Genomic_DNA"/>
</dbReference>
<accession>A0A9P7V6E6</accession>
<reference evidence="1" key="1">
    <citation type="submission" date="2021-03" db="EMBL/GenBank/DDBJ databases">
        <authorList>
            <person name="Palmer J.M."/>
        </authorList>
    </citation>
    <scope>NUCLEOTIDE SEQUENCE</scope>
    <source>
        <strain evidence="1">ARV_011</strain>
    </source>
</reference>
<proteinExistence type="predicted"/>
<evidence type="ECO:0000313" key="2">
    <source>
        <dbReference type="Proteomes" id="UP000790833"/>
    </source>
</evidence>
<dbReference type="AlphaFoldDB" id="A0A9P7V6E6"/>
<gene>
    <name evidence="1" type="ORF">KQ657_002416</name>
</gene>
<evidence type="ECO:0000313" key="1">
    <source>
        <dbReference type="EMBL" id="KAG7192059.1"/>
    </source>
</evidence>
<dbReference type="PANTHER" id="PTHR28110">
    <property type="entry name" value="TRANSMEMBRANE PROTEIN"/>
    <property type="match status" value="1"/>
</dbReference>
<dbReference type="InterPro" id="IPR055323">
    <property type="entry name" value="C57A10.07/YOR238W"/>
</dbReference>
<organism evidence="1 2">
    <name type="scientific">Scheffersomyces spartinae</name>
    <dbReference type="NCBI Taxonomy" id="45513"/>
    <lineage>
        <taxon>Eukaryota</taxon>
        <taxon>Fungi</taxon>
        <taxon>Dikarya</taxon>
        <taxon>Ascomycota</taxon>
        <taxon>Saccharomycotina</taxon>
        <taxon>Pichiomycetes</taxon>
        <taxon>Debaryomycetaceae</taxon>
        <taxon>Scheffersomyces</taxon>
    </lineage>
</organism>
<protein>
    <submittedName>
        <fullName evidence="1">Uncharacterized protein</fullName>
    </submittedName>
</protein>
<sequence>MNLIILPCHGVWKGGSTKGQRPEEWHLASFQVVGNDHLSFVDHIRVSVEQLRSNPNSHLIISGGQTKKESGPVLELLSYYYLLRELMSAEDELLLHRISLEEYARDLFENVLFLLCRFYELHNQYPDGLVIVGFEFKRDRFLKLHLEKALGWELNNVTYLGNEPDPAELSDIEREAYFEDLKASELKNGYLPFGSDWYGVGSLLKSKKTSRDPFKRYHGYAASNVKLRPFLEALRQEESTNEELKSMLRWK</sequence>
<dbReference type="Proteomes" id="UP000790833">
    <property type="component" value="Unassembled WGS sequence"/>
</dbReference>
<dbReference type="PANTHER" id="PTHR28110:SF1">
    <property type="entry name" value="TRANSMEMBRANE PROTEIN"/>
    <property type="match status" value="1"/>
</dbReference>
<dbReference type="GeneID" id="66115790"/>
<keyword evidence="2" id="KW-1185">Reference proteome</keyword>
<dbReference type="OrthoDB" id="4347at2759"/>
<dbReference type="GO" id="GO:0005737">
    <property type="term" value="C:cytoplasm"/>
    <property type="evidence" value="ECO:0007669"/>
    <property type="project" value="TreeGrafter"/>
</dbReference>
<name>A0A9P7V6E6_9ASCO</name>
<comment type="caution">
    <text evidence="1">The sequence shown here is derived from an EMBL/GenBank/DDBJ whole genome shotgun (WGS) entry which is preliminary data.</text>
</comment>